<protein>
    <recommendedName>
        <fullName evidence="9">PH-response regulator protein palI/RIM9</fullName>
    </recommendedName>
</protein>
<dbReference type="AlphaFoldDB" id="G8JRY5"/>
<dbReference type="GO" id="GO:0005886">
    <property type="term" value="C:plasma membrane"/>
    <property type="evidence" value="ECO:0007669"/>
    <property type="project" value="InterPro"/>
</dbReference>
<feature type="transmembrane region" description="Helical" evidence="6">
    <location>
        <begin position="90"/>
        <end position="110"/>
    </location>
</feature>
<dbReference type="GO" id="GO:0032153">
    <property type="term" value="C:cell division site"/>
    <property type="evidence" value="ECO:0007669"/>
    <property type="project" value="TreeGrafter"/>
</dbReference>
<evidence type="ECO:0008006" key="9">
    <source>
        <dbReference type="Google" id="ProtNLM"/>
    </source>
</evidence>
<evidence type="ECO:0000313" key="8">
    <source>
        <dbReference type="Proteomes" id="UP000006790"/>
    </source>
</evidence>
<keyword evidence="8" id="KW-1185">Reference proteome</keyword>
<sequence length="241" mass="27291">MPTSTYILTISTTLALVFQLFATISTPLTSNVYLSHFNGYRFGVFGWCNTENGNCTSVKLGYSSKDAFLFAGQDELALPTQAKYSLSKLLVVHPIALCSTAILWVMVIFVQFCDDTDRSLTAIIIWSFLTYLQTLLCFLVDVLLFIPYLDWPGWLILVSAILIVFSSSVSCLRRRTISSWRYERTAKGEDIELYPLHESYHTHKDSPLVLERHGTNSDLSTKNTLPTNRQQNSRNAILEQP</sequence>
<feature type="compositionally biased region" description="Polar residues" evidence="5">
    <location>
        <begin position="217"/>
        <end position="235"/>
    </location>
</feature>
<dbReference type="KEGG" id="erc:Ecym_3418"/>
<comment type="subcellular location">
    <subcellularLocation>
        <location evidence="1">Membrane</location>
        <topology evidence="1">Multi-pass membrane protein</topology>
    </subcellularLocation>
</comment>
<evidence type="ECO:0000256" key="4">
    <source>
        <dbReference type="ARBA" id="ARBA00023136"/>
    </source>
</evidence>
<dbReference type="Pfam" id="PF06687">
    <property type="entry name" value="SUR7"/>
    <property type="match status" value="1"/>
</dbReference>
<keyword evidence="2 6" id="KW-0812">Transmembrane</keyword>
<dbReference type="EMBL" id="CP002499">
    <property type="protein sequence ID" value="AET38904.1"/>
    <property type="molecule type" value="Genomic_DNA"/>
</dbReference>
<dbReference type="InterPro" id="IPR009571">
    <property type="entry name" value="SUR7/Rim9-like_fungi"/>
</dbReference>
<evidence type="ECO:0000313" key="7">
    <source>
        <dbReference type="EMBL" id="AET38904.1"/>
    </source>
</evidence>
<feature type="transmembrane region" description="Helical" evidence="6">
    <location>
        <begin position="152"/>
        <end position="172"/>
    </location>
</feature>
<gene>
    <name evidence="7" type="ordered locus">Ecym_3418</name>
</gene>
<dbReference type="OMA" id="DWPGWLM"/>
<dbReference type="GeneID" id="11468999"/>
<dbReference type="InterPro" id="IPR051380">
    <property type="entry name" value="pH-response_reg_palI/RIM9"/>
</dbReference>
<dbReference type="eggNOG" id="ENOG502S1J0">
    <property type="taxonomic scope" value="Eukaryota"/>
</dbReference>
<evidence type="ECO:0000256" key="1">
    <source>
        <dbReference type="ARBA" id="ARBA00004141"/>
    </source>
</evidence>
<name>G8JRY5_ERECY</name>
<organism evidence="7 8">
    <name type="scientific">Eremothecium cymbalariae (strain CBS 270.75 / DBVPG 7215 / KCTC 17166 / NRRL Y-17582)</name>
    <name type="common">Yeast</name>
    <dbReference type="NCBI Taxonomy" id="931890"/>
    <lineage>
        <taxon>Eukaryota</taxon>
        <taxon>Fungi</taxon>
        <taxon>Dikarya</taxon>
        <taxon>Ascomycota</taxon>
        <taxon>Saccharomycotina</taxon>
        <taxon>Saccharomycetes</taxon>
        <taxon>Saccharomycetales</taxon>
        <taxon>Saccharomycetaceae</taxon>
        <taxon>Eremothecium</taxon>
    </lineage>
</organism>
<dbReference type="HOGENOM" id="CLU_084537_0_0_1"/>
<evidence type="ECO:0000256" key="6">
    <source>
        <dbReference type="SAM" id="Phobius"/>
    </source>
</evidence>
<dbReference type="Proteomes" id="UP000006790">
    <property type="component" value="Chromosome 3"/>
</dbReference>
<dbReference type="OrthoDB" id="2354757at2759"/>
<reference evidence="8" key="1">
    <citation type="journal article" date="2012" name="G3 (Bethesda)">
        <title>Pichia sorbitophila, an interspecies yeast hybrid reveals early steps of genome resolution following polyploidization.</title>
        <authorList>
            <person name="Leh Louis V."/>
            <person name="Despons L."/>
            <person name="Friedrich A."/>
            <person name="Martin T."/>
            <person name="Durrens P."/>
            <person name="Casaregola S."/>
            <person name="Neuveglise C."/>
            <person name="Fairhead C."/>
            <person name="Marck C."/>
            <person name="Cruz J.A."/>
            <person name="Straub M.L."/>
            <person name="Kugler V."/>
            <person name="Sacerdot C."/>
            <person name="Uzunov Z."/>
            <person name="Thierry A."/>
            <person name="Weiss S."/>
            <person name="Bleykasten C."/>
            <person name="De Montigny J."/>
            <person name="Jacques N."/>
            <person name="Jung P."/>
            <person name="Lemaire M."/>
            <person name="Mallet S."/>
            <person name="Morel G."/>
            <person name="Richard G.F."/>
            <person name="Sarkar A."/>
            <person name="Savel G."/>
            <person name="Schacherer J."/>
            <person name="Seret M.L."/>
            <person name="Talla E."/>
            <person name="Samson G."/>
            <person name="Jubin C."/>
            <person name="Poulain J."/>
            <person name="Vacherie B."/>
            <person name="Barbe V."/>
            <person name="Pelletier E."/>
            <person name="Sherman D.J."/>
            <person name="Westhof E."/>
            <person name="Weissenbach J."/>
            <person name="Baret P.V."/>
            <person name="Wincker P."/>
            <person name="Gaillardin C."/>
            <person name="Dujon B."/>
            <person name="Souciet J.L."/>
        </authorList>
    </citation>
    <scope>NUCLEOTIDE SEQUENCE [LARGE SCALE GENOMIC DNA]</scope>
    <source>
        <strain evidence="8">CBS 270.75 / DBVPG 7215 / KCTC 17166 / NRRL Y-17582</strain>
    </source>
</reference>
<dbReference type="FunCoup" id="G8JRY5">
    <property type="interactions" value="12"/>
</dbReference>
<feature type="transmembrane region" description="Helical" evidence="6">
    <location>
        <begin position="122"/>
        <end position="146"/>
    </location>
</feature>
<dbReference type="GO" id="GO:0035838">
    <property type="term" value="C:growing cell tip"/>
    <property type="evidence" value="ECO:0007669"/>
    <property type="project" value="TreeGrafter"/>
</dbReference>
<accession>G8JRY5</accession>
<keyword evidence="4 6" id="KW-0472">Membrane</keyword>
<evidence type="ECO:0000256" key="2">
    <source>
        <dbReference type="ARBA" id="ARBA00022692"/>
    </source>
</evidence>
<dbReference type="RefSeq" id="XP_003645721.1">
    <property type="nucleotide sequence ID" value="XM_003645673.1"/>
</dbReference>
<evidence type="ECO:0000256" key="3">
    <source>
        <dbReference type="ARBA" id="ARBA00022989"/>
    </source>
</evidence>
<dbReference type="PANTHER" id="PTHR28013">
    <property type="entry name" value="PROTEIN DCV1-RELATED"/>
    <property type="match status" value="1"/>
</dbReference>
<dbReference type="STRING" id="931890.G8JRY5"/>
<feature type="region of interest" description="Disordered" evidence="5">
    <location>
        <begin position="217"/>
        <end position="241"/>
    </location>
</feature>
<dbReference type="InParanoid" id="G8JRY5"/>
<keyword evidence="3 6" id="KW-1133">Transmembrane helix</keyword>
<dbReference type="PANTHER" id="PTHR28013:SF3">
    <property type="entry name" value="PROTEIN DCV1-RELATED"/>
    <property type="match status" value="1"/>
</dbReference>
<evidence type="ECO:0000256" key="5">
    <source>
        <dbReference type="SAM" id="MobiDB-lite"/>
    </source>
</evidence>
<proteinExistence type="predicted"/>